<feature type="compositionally biased region" description="Polar residues" evidence="1">
    <location>
        <begin position="181"/>
        <end position="193"/>
    </location>
</feature>
<dbReference type="EMBL" id="BMAV01025181">
    <property type="protein sequence ID" value="GFS39208.1"/>
    <property type="molecule type" value="Genomic_DNA"/>
</dbReference>
<feature type="region of interest" description="Disordered" evidence="1">
    <location>
        <begin position="148"/>
        <end position="193"/>
    </location>
</feature>
<dbReference type="Proteomes" id="UP000886998">
    <property type="component" value="Unassembled WGS sequence"/>
</dbReference>
<keyword evidence="3" id="KW-1185">Reference proteome</keyword>
<organism evidence="2 3">
    <name type="scientific">Trichonephila inaurata madagascariensis</name>
    <dbReference type="NCBI Taxonomy" id="2747483"/>
    <lineage>
        <taxon>Eukaryota</taxon>
        <taxon>Metazoa</taxon>
        <taxon>Ecdysozoa</taxon>
        <taxon>Arthropoda</taxon>
        <taxon>Chelicerata</taxon>
        <taxon>Arachnida</taxon>
        <taxon>Araneae</taxon>
        <taxon>Araneomorphae</taxon>
        <taxon>Entelegynae</taxon>
        <taxon>Araneoidea</taxon>
        <taxon>Nephilidae</taxon>
        <taxon>Trichonephila</taxon>
        <taxon>Trichonephila inaurata</taxon>
    </lineage>
</organism>
<dbReference type="AlphaFoldDB" id="A0A8X6KCC9"/>
<evidence type="ECO:0000313" key="2">
    <source>
        <dbReference type="EMBL" id="GFS39208.1"/>
    </source>
</evidence>
<comment type="caution">
    <text evidence="2">The sequence shown here is derived from an EMBL/GenBank/DDBJ whole genome shotgun (WGS) entry which is preliminary data.</text>
</comment>
<accession>A0A8X6KCC9</accession>
<proteinExistence type="predicted"/>
<sequence>MATANDMDLIQNGIINNVQIPSSPSRFVITNEFIYDNQQSVRELINLRDSYAICARKLSIVPATSDEYAATSEELGNIHTALLAAKERMNLPLFRLPTSIEALDALIKKVEEQRAHLTPVDSTLKETVPSDTTLNSPSKRTLKNLRLKSDRKRLIDDDGFQTPDKRHTAKKIGKKNPSLPPTTSRTSNPTQSP</sequence>
<gene>
    <name evidence="2" type="ORF">TNIN_103291</name>
</gene>
<protein>
    <submittedName>
        <fullName evidence="2">Uncharacterized protein</fullName>
    </submittedName>
</protein>
<name>A0A8X6KCC9_9ARAC</name>
<dbReference type="OrthoDB" id="6472484at2759"/>
<reference evidence="2" key="1">
    <citation type="submission" date="2020-08" db="EMBL/GenBank/DDBJ databases">
        <title>Multicomponent nature underlies the extraordinary mechanical properties of spider dragline silk.</title>
        <authorList>
            <person name="Kono N."/>
            <person name="Nakamura H."/>
            <person name="Mori M."/>
            <person name="Yoshida Y."/>
            <person name="Ohtoshi R."/>
            <person name="Malay A.D."/>
            <person name="Moran D.A.P."/>
            <person name="Tomita M."/>
            <person name="Numata K."/>
            <person name="Arakawa K."/>
        </authorList>
    </citation>
    <scope>NUCLEOTIDE SEQUENCE</scope>
</reference>
<evidence type="ECO:0000313" key="3">
    <source>
        <dbReference type="Proteomes" id="UP000886998"/>
    </source>
</evidence>
<evidence type="ECO:0000256" key="1">
    <source>
        <dbReference type="SAM" id="MobiDB-lite"/>
    </source>
</evidence>
<feature type="non-terminal residue" evidence="2">
    <location>
        <position position="193"/>
    </location>
</feature>